<gene>
    <name evidence="2" type="ORF">FE263_18630</name>
</gene>
<accession>A0A5R9J3W0</accession>
<dbReference type="GO" id="GO:0003677">
    <property type="term" value="F:DNA binding"/>
    <property type="evidence" value="ECO:0007669"/>
    <property type="project" value="InterPro"/>
</dbReference>
<name>A0A5R9J3W0_9PROT</name>
<comment type="caution">
    <text evidence="2">The sequence shown here is derived from an EMBL/GenBank/DDBJ whole genome shotgun (WGS) entry which is preliminary data.</text>
</comment>
<proteinExistence type="inferred from homology"/>
<dbReference type="InterPro" id="IPR041920">
    <property type="entry name" value="ROS/MUCR_sf"/>
</dbReference>
<evidence type="ECO:0000313" key="3">
    <source>
        <dbReference type="Proteomes" id="UP000305654"/>
    </source>
</evidence>
<evidence type="ECO:0000256" key="1">
    <source>
        <dbReference type="ARBA" id="ARBA00007031"/>
    </source>
</evidence>
<dbReference type="RefSeq" id="WP_138327544.1">
    <property type="nucleotide sequence ID" value="NZ_VCDI01000008.1"/>
</dbReference>
<dbReference type="Gene3D" id="1.10.10.1550">
    <property type="entry name" value="ROS/MUCR transcriptional regulator protein"/>
    <property type="match status" value="1"/>
</dbReference>
<dbReference type="OrthoDB" id="9809693at2"/>
<dbReference type="EMBL" id="VCDI01000008">
    <property type="protein sequence ID" value="TLU71187.1"/>
    <property type="molecule type" value="Genomic_DNA"/>
</dbReference>
<dbReference type="GO" id="GO:0008270">
    <property type="term" value="F:zinc ion binding"/>
    <property type="evidence" value="ECO:0007669"/>
    <property type="project" value="InterPro"/>
</dbReference>
<evidence type="ECO:0000313" key="2">
    <source>
        <dbReference type="EMBL" id="TLU71187.1"/>
    </source>
</evidence>
<protein>
    <submittedName>
        <fullName evidence="2">MucR family transcriptional regulator</fullName>
    </submittedName>
</protein>
<sequence length="156" mass="17069">MSNQPSTPLGLVALIVSAYVRNNKVETQALPGLIQEICQTMTYLHMNPGAGESSVESAKQMPAVPPKKSVFADYIICLEDGKKLKMLKRHLNSAYGLTPDAYRQKWGLPDTYPMVAPNYAERRSTLARAIGLGRKAIAAGNEGEPVATRRRRIAAE</sequence>
<dbReference type="Pfam" id="PF05443">
    <property type="entry name" value="ROS_MUCR"/>
    <property type="match status" value="1"/>
</dbReference>
<dbReference type="InterPro" id="IPR008807">
    <property type="entry name" value="ROS_MUCR"/>
</dbReference>
<keyword evidence="3" id="KW-1185">Reference proteome</keyword>
<dbReference type="Proteomes" id="UP000305654">
    <property type="component" value="Unassembled WGS sequence"/>
</dbReference>
<comment type="similarity">
    <text evidence="1">Belongs to the ros/MucR family.</text>
</comment>
<dbReference type="AlphaFoldDB" id="A0A5R9J3W0"/>
<dbReference type="GO" id="GO:0006355">
    <property type="term" value="P:regulation of DNA-templated transcription"/>
    <property type="evidence" value="ECO:0007669"/>
    <property type="project" value="InterPro"/>
</dbReference>
<reference evidence="2 3" key="1">
    <citation type="submission" date="2019-05" db="EMBL/GenBank/DDBJ databases">
        <authorList>
            <person name="Pankratov T."/>
            <person name="Grouzdev D."/>
        </authorList>
    </citation>
    <scope>NUCLEOTIDE SEQUENCE [LARGE SCALE GENOMIC DNA]</scope>
    <source>
        <strain evidence="2 3">KEBCLARHB70R</strain>
    </source>
</reference>
<organism evidence="2 3">
    <name type="scientific">Lichenicoccus roseus</name>
    <dbReference type="NCBI Taxonomy" id="2683649"/>
    <lineage>
        <taxon>Bacteria</taxon>
        <taxon>Pseudomonadati</taxon>
        <taxon>Pseudomonadota</taxon>
        <taxon>Alphaproteobacteria</taxon>
        <taxon>Acetobacterales</taxon>
        <taxon>Acetobacteraceae</taxon>
        <taxon>Lichenicoccus</taxon>
    </lineage>
</organism>